<dbReference type="SUPFAM" id="SSF47413">
    <property type="entry name" value="lambda repressor-like DNA-binding domains"/>
    <property type="match status" value="1"/>
</dbReference>
<keyword evidence="2" id="KW-0238">DNA-binding</keyword>
<gene>
    <name evidence="6" type="ORF">DTL3_0308</name>
</gene>
<reference evidence="7" key="1">
    <citation type="submission" date="2014-11" db="EMBL/GenBank/DDBJ databases">
        <authorList>
            <person name="Wibberg D."/>
        </authorList>
    </citation>
    <scope>NUCLEOTIDE SEQUENCE [LARGE SCALE GENOMIC DNA]</scope>
    <source>
        <strain evidence="7">L3</strain>
    </source>
</reference>
<keyword evidence="3" id="KW-0804">Transcription</keyword>
<dbReference type="CDD" id="cd01392">
    <property type="entry name" value="HTH_LacI"/>
    <property type="match status" value="1"/>
</dbReference>
<dbReference type="HOGENOM" id="CLU_037628_6_1_0"/>
<dbReference type="InterPro" id="IPR000843">
    <property type="entry name" value="HTH_LacI"/>
</dbReference>
<dbReference type="InterPro" id="IPR028082">
    <property type="entry name" value="Peripla_BP_I"/>
</dbReference>
<dbReference type="Pfam" id="PF13377">
    <property type="entry name" value="Peripla_BP_3"/>
    <property type="match status" value="1"/>
</dbReference>
<dbReference type="Gene3D" id="3.40.50.2300">
    <property type="match status" value="2"/>
</dbReference>
<dbReference type="SUPFAM" id="SSF53822">
    <property type="entry name" value="Periplasmic binding protein-like I"/>
    <property type="match status" value="1"/>
</dbReference>
<dbReference type="STRING" id="1006576.DTL3_0308"/>
<evidence type="ECO:0000256" key="2">
    <source>
        <dbReference type="ARBA" id="ARBA00023125"/>
    </source>
</evidence>
<dbReference type="KEGG" id="dtn:DTL3_0308"/>
<evidence type="ECO:0000256" key="3">
    <source>
        <dbReference type="ARBA" id="ARBA00023163"/>
    </source>
</evidence>
<dbReference type="GO" id="GO:0003700">
    <property type="term" value="F:DNA-binding transcription factor activity"/>
    <property type="evidence" value="ECO:0007669"/>
    <property type="project" value="TreeGrafter"/>
</dbReference>
<proteinExistence type="predicted"/>
<dbReference type="Proteomes" id="UP000032809">
    <property type="component" value="Chromosome I"/>
</dbReference>
<dbReference type="PANTHER" id="PTHR30146:SF24">
    <property type="entry name" value="XYLOSE OPERON REGULATORY PROTEIN"/>
    <property type="match status" value="1"/>
</dbReference>
<evidence type="ECO:0000259" key="5">
    <source>
        <dbReference type="PROSITE" id="PS50943"/>
    </source>
</evidence>
<dbReference type="Gene3D" id="1.10.260.40">
    <property type="entry name" value="lambda repressor-like DNA-binding domains"/>
    <property type="match status" value="1"/>
</dbReference>
<dbReference type="InterPro" id="IPR010982">
    <property type="entry name" value="Lambda_DNA-bd_dom_sf"/>
</dbReference>
<keyword evidence="7" id="KW-1185">Reference proteome</keyword>
<dbReference type="PANTHER" id="PTHR30146">
    <property type="entry name" value="LACI-RELATED TRANSCRIPTIONAL REPRESSOR"/>
    <property type="match status" value="1"/>
</dbReference>
<dbReference type="Pfam" id="PF00356">
    <property type="entry name" value="LacI"/>
    <property type="match status" value="1"/>
</dbReference>
<dbReference type="PROSITE" id="PS00356">
    <property type="entry name" value="HTH_LACI_1"/>
    <property type="match status" value="1"/>
</dbReference>
<evidence type="ECO:0000313" key="7">
    <source>
        <dbReference type="Proteomes" id="UP000032809"/>
    </source>
</evidence>
<keyword evidence="1" id="KW-0805">Transcription regulation</keyword>
<dbReference type="EMBL" id="LN824141">
    <property type="protein sequence ID" value="CEP77639.1"/>
    <property type="molecule type" value="Genomic_DNA"/>
</dbReference>
<dbReference type="RefSeq" id="WP_045087231.1">
    <property type="nucleotide sequence ID" value="NZ_LN824141.1"/>
</dbReference>
<dbReference type="PROSITE" id="PS50932">
    <property type="entry name" value="HTH_LACI_2"/>
    <property type="match status" value="1"/>
</dbReference>
<dbReference type="SMART" id="SM00354">
    <property type="entry name" value="HTH_LACI"/>
    <property type="match status" value="1"/>
</dbReference>
<dbReference type="PROSITE" id="PS50943">
    <property type="entry name" value="HTH_CROC1"/>
    <property type="match status" value="1"/>
</dbReference>
<evidence type="ECO:0000259" key="4">
    <source>
        <dbReference type="PROSITE" id="PS50932"/>
    </source>
</evidence>
<evidence type="ECO:0000313" key="6">
    <source>
        <dbReference type="EMBL" id="CEP77639.1"/>
    </source>
</evidence>
<accession>A0A0C7P0U4</accession>
<sequence>MPDKITIKEIAKEAGVSISTVSRVINGSSPVKKETKEKVLNAINKLNYYPDALARSLRVGYTDTIGIIIPNIANPFFATLVRGAEDYLRSKGYSLIICNSDNAVDQEKKLFNILAEKKVDGILYSGIGDHLEKFNHINIPIVFIDRVIKDNRFSYVCSNHYKGMEDLLNYLFETNHKRYVFISGKKEIFSAVERLRAFGNFVKKNKIEYKILEGEYTYESGLINGKKIKKLPDVVVCSNDLIAYGVIESFKERKIKVPQDVSVTGYDDITFSKMFSPALTTVRQPIYEMGKISAEIIHRLLIKKDDYIPVKLFQNQVIVRESTRNPRNK</sequence>
<dbReference type="PATRIC" id="fig|1006576.9.peg.305"/>
<evidence type="ECO:0000256" key="1">
    <source>
        <dbReference type="ARBA" id="ARBA00023015"/>
    </source>
</evidence>
<dbReference type="CDD" id="cd06267">
    <property type="entry name" value="PBP1_LacI_sugar_binding-like"/>
    <property type="match status" value="1"/>
</dbReference>
<feature type="domain" description="HTH cro/C1-type" evidence="5">
    <location>
        <begin position="4"/>
        <end position="49"/>
    </location>
</feature>
<organism evidence="6 7">
    <name type="scientific">Defluviitoga tunisiensis</name>
    <dbReference type="NCBI Taxonomy" id="1006576"/>
    <lineage>
        <taxon>Bacteria</taxon>
        <taxon>Thermotogati</taxon>
        <taxon>Thermotogota</taxon>
        <taxon>Thermotogae</taxon>
        <taxon>Petrotogales</taxon>
        <taxon>Petrotogaceae</taxon>
        <taxon>Defluviitoga</taxon>
    </lineage>
</organism>
<protein>
    <submittedName>
        <fullName evidence="6">LacI family transcription regulator</fullName>
    </submittedName>
</protein>
<dbReference type="AlphaFoldDB" id="A0A0C7P0U4"/>
<dbReference type="PRINTS" id="PR00036">
    <property type="entry name" value="HTHLACI"/>
</dbReference>
<dbReference type="GO" id="GO:0000976">
    <property type="term" value="F:transcription cis-regulatory region binding"/>
    <property type="evidence" value="ECO:0007669"/>
    <property type="project" value="TreeGrafter"/>
</dbReference>
<name>A0A0C7P0U4_DEFTU</name>
<feature type="domain" description="HTH lacI-type" evidence="4">
    <location>
        <begin position="5"/>
        <end position="59"/>
    </location>
</feature>
<dbReference type="InterPro" id="IPR001387">
    <property type="entry name" value="Cro/C1-type_HTH"/>
</dbReference>
<dbReference type="InterPro" id="IPR046335">
    <property type="entry name" value="LacI/GalR-like_sensor"/>
</dbReference>
<dbReference type="OrthoDB" id="47944at2"/>